<reference evidence="1" key="1">
    <citation type="submission" date="2023-05" db="EMBL/GenBank/DDBJ databases">
        <authorList>
            <consortium name="ELIXIR-Norway"/>
        </authorList>
    </citation>
    <scope>NUCLEOTIDE SEQUENCE</scope>
</reference>
<proteinExistence type="predicted"/>
<dbReference type="Proteomes" id="UP001162501">
    <property type="component" value="Chromosome 2"/>
</dbReference>
<gene>
    <name evidence="1" type="ORF">MRATA1EN3_LOCUS10452</name>
</gene>
<organism evidence="1 2">
    <name type="scientific">Rangifer tarandus platyrhynchus</name>
    <name type="common">Svalbard reindeer</name>
    <dbReference type="NCBI Taxonomy" id="3082113"/>
    <lineage>
        <taxon>Eukaryota</taxon>
        <taxon>Metazoa</taxon>
        <taxon>Chordata</taxon>
        <taxon>Craniata</taxon>
        <taxon>Vertebrata</taxon>
        <taxon>Euteleostomi</taxon>
        <taxon>Mammalia</taxon>
        <taxon>Eutheria</taxon>
        <taxon>Laurasiatheria</taxon>
        <taxon>Artiodactyla</taxon>
        <taxon>Ruminantia</taxon>
        <taxon>Pecora</taxon>
        <taxon>Cervidae</taxon>
        <taxon>Odocoileinae</taxon>
        <taxon>Rangifer</taxon>
    </lineage>
</organism>
<evidence type="ECO:0000313" key="1">
    <source>
        <dbReference type="EMBL" id="CAI9699239.1"/>
    </source>
</evidence>
<name>A0ACB0EG56_RANTA</name>
<protein>
    <submittedName>
        <fullName evidence="1">Uncharacterized protein</fullName>
    </submittedName>
</protein>
<accession>A0ACB0EG56</accession>
<evidence type="ECO:0000313" key="2">
    <source>
        <dbReference type="Proteomes" id="UP001162501"/>
    </source>
</evidence>
<sequence length="243" mass="25747">MRAGGASAEVALVVLEVEIAVVMLTWVVLTNEVGDINEHLGQKQPHSHLPSRYSGLSVRLCGDCQASLPTSKPPLLFTHPPSPEGIRAGGQCQGHSLLQEITSDTGRQRVAQISSCPPVGTGCSSHRSFRDDSAAAQTSRRPCVDLRDCALSCLTPPVLAASLSHRTSRRNDSTAKCVSVGCVPPFSFTSCSPEEGSAEPWQRHAKASVRTGFTPTPTPLASPHRPSALSLVAPGVQKEWIEA</sequence>
<dbReference type="EMBL" id="OX596086">
    <property type="protein sequence ID" value="CAI9699239.1"/>
    <property type="molecule type" value="Genomic_DNA"/>
</dbReference>